<proteinExistence type="predicted"/>
<organism evidence="2">
    <name type="scientific">Puccinia triticina (isolate 1-1 / race 1 (BBBD))</name>
    <name type="common">Brown leaf rust fungus</name>
    <dbReference type="NCBI Taxonomy" id="630390"/>
    <lineage>
        <taxon>Eukaryota</taxon>
        <taxon>Fungi</taxon>
        <taxon>Dikarya</taxon>
        <taxon>Basidiomycota</taxon>
        <taxon>Pucciniomycotina</taxon>
        <taxon>Pucciniomycetes</taxon>
        <taxon>Pucciniales</taxon>
        <taxon>Pucciniaceae</taxon>
        <taxon>Puccinia</taxon>
    </lineage>
</organism>
<dbReference type="AlphaFoldDB" id="A0A180G6S6"/>
<feature type="compositionally biased region" description="Basic residues" evidence="1">
    <location>
        <begin position="1"/>
        <end position="10"/>
    </location>
</feature>
<sequence length="150" mass="17522">MISHVKHRQASHPIQSPPRQPFLQPLVGRFSQQRTPICIIQWVSGPTLWTPTFTPFERPSRACRFQIFNRFLDVQFRGSLLLDRSAFTRKQEVKDPDTYENRGRPAELWREDSAFMINLVRLGPGLFLEICEKLYDSTEVLLSSHSPEPR</sequence>
<dbReference type="Proteomes" id="UP000005240">
    <property type="component" value="Unassembled WGS sequence"/>
</dbReference>
<evidence type="ECO:0000313" key="4">
    <source>
        <dbReference type="Proteomes" id="UP000005240"/>
    </source>
</evidence>
<dbReference type="EMBL" id="ADAS02000181">
    <property type="protein sequence ID" value="OAV88376.1"/>
    <property type="molecule type" value="Genomic_DNA"/>
</dbReference>
<reference evidence="2" key="2">
    <citation type="submission" date="2016-05" db="EMBL/GenBank/DDBJ databases">
        <title>Comparative analysis highlights variable genome content of wheat rusts and divergence of the mating loci.</title>
        <authorList>
            <person name="Cuomo C.A."/>
            <person name="Bakkeren G."/>
            <person name="Szabo L."/>
            <person name="Khalil H."/>
            <person name="Joly D."/>
            <person name="Goldberg J."/>
            <person name="Young S."/>
            <person name="Zeng Q."/>
            <person name="Fellers J."/>
        </authorList>
    </citation>
    <scope>NUCLEOTIDE SEQUENCE [LARGE SCALE GENOMIC DNA]</scope>
    <source>
        <strain evidence="2">1-1 BBBD Race 1</strain>
    </source>
</reference>
<evidence type="ECO:0000313" key="3">
    <source>
        <dbReference type="EnsemblFungi" id="PTTG_29052-t43_1-p1"/>
    </source>
</evidence>
<keyword evidence="4" id="KW-1185">Reference proteome</keyword>
<reference evidence="3" key="4">
    <citation type="submission" date="2025-05" db="UniProtKB">
        <authorList>
            <consortium name="EnsemblFungi"/>
        </authorList>
    </citation>
    <scope>IDENTIFICATION</scope>
    <source>
        <strain evidence="3">isolate 1-1 / race 1 (BBBD)</strain>
    </source>
</reference>
<dbReference type="PANTHER" id="PTHR48472">
    <property type="entry name" value="TC1-LIKE TRANSPOSASE DDE DOMAIN-CONTAINING PROTEIN"/>
    <property type="match status" value="1"/>
</dbReference>
<gene>
    <name evidence="2" type="ORF">PTTG_29052</name>
</gene>
<dbReference type="VEuPathDB" id="FungiDB:PTTG_29052"/>
<dbReference type="EnsemblFungi" id="PTTG_29052-t43_1">
    <property type="protein sequence ID" value="PTTG_29052-t43_1-p1"/>
    <property type="gene ID" value="PTTG_29052"/>
</dbReference>
<feature type="region of interest" description="Disordered" evidence="1">
    <location>
        <begin position="1"/>
        <end position="20"/>
    </location>
</feature>
<reference evidence="3 4" key="3">
    <citation type="journal article" date="2017" name="G3 (Bethesda)">
        <title>Comparative analysis highlights variable genome content of wheat rusts and divergence of the mating loci.</title>
        <authorList>
            <person name="Cuomo C.A."/>
            <person name="Bakkeren G."/>
            <person name="Khalil H.B."/>
            <person name="Panwar V."/>
            <person name="Joly D."/>
            <person name="Linning R."/>
            <person name="Sakthikumar S."/>
            <person name="Song X."/>
            <person name="Adiconis X."/>
            <person name="Fan L."/>
            <person name="Goldberg J.M."/>
            <person name="Levin J.Z."/>
            <person name="Young S."/>
            <person name="Zeng Q."/>
            <person name="Anikster Y."/>
            <person name="Bruce M."/>
            <person name="Wang M."/>
            <person name="Yin C."/>
            <person name="McCallum B."/>
            <person name="Szabo L.J."/>
            <person name="Hulbert S."/>
            <person name="Chen X."/>
            <person name="Fellers J.P."/>
        </authorList>
    </citation>
    <scope>NUCLEOTIDE SEQUENCE</scope>
    <source>
        <strain evidence="4">Isolate 1-1 / race 1 (BBBD)</strain>
        <strain evidence="3">isolate 1-1 / race 1 (BBBD)</strain>
    </source>
</reference>
<accession>A0A180G6S6</accession>
<dbReference type="PANTHER" id="PTHR48472:SF1">
    <property type="entry name" value="TC1-LIKE TRANSPOSASE DDE DOMAIN-CONTAINING PROTEIN"/>
    <property type="match status" value="1"/>
</dbReference>
<name>A0A180G6S6_PUCT1</name>
<reference evidence="2" key="1">
    <citation type="submission" date="2009-11" db="EMBL/GenBank/DDBJ databases">
        <authorList>
            <consortium name="The Broad Institute Genome Sequencing Platform"/>
            <person name="Ward D."/>
            <person name="Feldgarden M."/>
            <person name="Earl A."/>
            <person name="Young S.K."/>
            <person name="Zeng Q."/>
            <person name="Koehrsen M."/>
            <person name="Alvarado L."/>
            <person name="Berlin A."/>
            <person name="Bochicchio J."/>
            <person name="Borenstein D."/>
            <person name="Chapman S.B."/>
            <person name="Chen Z."/>
            <person name="Engels R."/>
            <person name="Freedman E."/>
            <person name="Gellesch M."/>
            <person name="Goldberg J."/>
            <person name="Griggs A."/>
            <person name="Gujja S."/>
            <person name="Heilman E."/>
            <person name="Heiman D."/>
            <person name="Hepburn T."/>
            <person name="Howarth C."/>
            <person name="Jen D."/>
            <person name="Larson L."/>
            <person name="Lewis B."/>
            <person name="Mehta T."/>
            <person name="Park D."/>
            <person name="Pearson M."/>
            <person name="Roberts A."/>
            <person name="Saif S."/>
            <person name="Shea T."/>
            <person name="Shenoy N."/>
            <person name="Sisk P."/>
            <person name="Stolte C."/>
            <person name="Sykes S."/>
            <person name="Thomson T."/>
            <person name="Walk T."/>
            <person name="White J."/>
            <person name="Yandava C."/>
            <person name="Izard J."/>
            <person name="Baranova O.V."/>
            <person name="Blanton J.M."/>
            <person name="Tanner A.C."/>
            <person name="Dewhirst F.E."/>
            <person name="Haas B."/>
            <person name="Nusbaum C."/>
            <person name="Birren B."/>
        </authorList>
    </citation>
    <scope>NUCLEOTIDE SEQUENCE [LARGE SCALE GENOMIC DNA]</scope>
    <source>
        <strain evidence="2">1-1 BBBD Race 1</strain>
    </source>
</reference>
<evidence type="ECO:0000256" key="1">
    <source>
        <dbReference type="SAM" id="MobiDB-lite"/>
    </source>
</evidence>
<protein>
    <submittedName>
        <fullName evidence="2 3">Uncharacterized protein</fullName>
    </submittedName>
</protein>
<evidence type="ECO:0000313" key="2">
    <source>
        <dbReference type="EMBL" id="OAV88376.1"/>
    </source>
</evidence>